<dbReference type="InterPro" id="IPR038821">
    <property type="entry name" value="CLE45-like"/>
</dbReference>
<dbReference type="PANTHER" id="PTHR36726:SF4">
    <property type="entry name" value="CLAVATA3_ESR (CLE)-RELATED PROTEIN 45"/>
    <property type="match status" value="1"/>
</dbReference>
<evidence type="ECO:0000313" key="4">
    <source>
        <dbReference type="Proteomes" id="UP000029121"/>
    </source>
</evidence>
<dbReference type="PANTHER" id="PTHR36726">
    <property type="entry name" value="CLAVATA3/ESR (CLE)-RELATED PROTEIN 45"/>
    <property type="match status" value="1"/>
</dbReference>
<evidence type="ECO:0000256" key="1">
    <source>
        <dbReference type="SAM" id="MobiDB-lite"/>
    </source>
</evidence>
<dbReference type="EMBL" id="KB870806">
    <property type="protein sequence ID" value="EOA33235.1"/>
    <property type="molecule type" value="Genomic_DNA"/>
</dbReference>
<feature type="region of interest" description="Disordered" evidence="1">
    <location>
        <begin position="82"/>
        <end position="124"/>
    </location>
</feature>
<name>R0I5C3_9BRAS</name>
<feature type="chain" id="PRO_5004352711" description="CLAVATA3/ESR (CLE)-related protein 45" evidence="2">
    <location>
        <begin position="29"/>
        <end position="124"/>
    </location>
</feature>
<dbReference type="OrthoDB" id="683168at2759"/>
<evidence type="ECO:0008006" key="5">
    <source>
        <dbReference type="Google" id="ProtNLM"/>
    </source>
</evidence>
<feature type="signal peptide" evidence="2">
    <location>
        <begin position="1"/>
        <end position="28"/>
    </location>
</feature>
<gene>
    <name evidence="3" type="ORF">CARUB_v10021295mg</name>
</gene>
<protein>
    <recommendedName>
        <fullName evidence="5">CLAVATA3/ESR (CLE)-related protein 45</fullName>
    </recommendedName>
</protein>
<accession>R0I5C3</accession>
<dbReference type="AlphaFoldDB" id="R0I5C3"/>
<evidence type="ECO:0000256" key="2">
    <source>
        <dbReference type="SAM" id="SignalP"/>
    </source>
</evidence>
<feature type="compositionally biased region" description="Basic and acidic residues" evidence="1">
    <location>
        <begin position="82"/>
        <end position="100"/>
    </location>
</feature>
<keyword evidence="2" id="KW-0732">Signal</keyword>
<dbReference type="eggNOG" id="ENOG502S78B">
    <property type="taxonomic scope" value="Eukaryota"/>
</dbReference>
<reference evidence="4" key="1">
    <citation type="journal article" date="2013" name="Nat. Genet.">
        <title>The Capsella rubella genome and the genomic consequences of rapid mating system evolution.</title>
        <authorList>
            <person name="Slotte T."/>
            <person name="Hazzouri K.M."/>
            <person name="Agren J.A."/>
            <person name="Koenig D."/>
            <person name="Maumus F."/>
            <person name="Guo Y.L."/>
            <person name="Steige K."/>
            <person name="Platts A.E."/>
            <person name="Escobar J.S."/>
            <person name="Newman L.K."/>
            <person name="Wang W."/>
            <person name="Mandakova T."/>
            <person name="Vello E."/>
            <person name="Smith L.M."/>
            <person name="Henz S.R."/>
            <person name="Steffen J."/>
            <person name="Takuno S."/>
            <person name="Brandvain Y."/>
            <person name="Coop G."/>
            <person name="Andolfatto P."/>
            <person name="Hu T.T."/>
            <person name="Blanchette M."/>
            <person name="Clark R.M."/>
            <person name="Quesneville H."/>
            <person name="Nordborg M."/>
            <person name="Gaut B.S."/>
            <person name="Lysak M.A."/>
            <person name="Jenkins J."/>
            <person name="Grimwood J."/>
            <person name="Chapman J."/>
            <person name="Prochnik S."/>
            <person name="Shu S."/>
            <person name="Rokhsar D."/>
            <person name="Schmutz J."/>
            <person name="Weigel D."/>
            <person name="Wright S.I."/>
        </authorList>
    </citation>
    <scope>NUCLEOTIDE SEQUENCE [LARGE SCALE GENOMIC DNA]</scope>
    <source>
        <strain evidence="4">cv. Monte Gargano</strain>
    </source>
</reference>
<evidence type="ECO:0000313" key="3">
    <source>
        <dbReference type="EMBL" id="EOA33235.1"/>
    </source>
</evidence>
<dbReference type="KEGG" id="crb:17894872"/>
<dbReference type="Proteomes" id="UP000029121">
    <property type="component" value="Unassembled WGS sequence"/>
</dbReference>
<dbReference type="STRING" id="81985.R0I5C3"/>
<organism evidence="3 4">
    <name type="scientific">Capsella rubella</name>
    <dbReference type="NCBI Taxonomy" id="81985"/>
    <lineage>
        <taxon>Eukaryota</taxon>
        <taxon>Viridiplantae</taxon>
        <taxon>Streptophyta</taxon>
        <taxon>Embryophyta</taxon>
        <taxon>Tracheophyta</taxon>
        <taxon>Spermatophyta</taxon>
        <taxon>Magnoliopsida</taxon>
        <taxon>eudicotyledons</taxon>
        <taxon>Gunneridae</taxon>
        <taxon>Pentapetalae</taxon>
        <taxon>rosids</taxon>
        <taxon>malvids</taxon>
        <taxon>Brassicales</taxon>
        <taxon>Brassicaceae</taxon>
        <taxon>Camelineae</taxon>
        <taxon>Capsella</taxon>
    </lineage>
</organism>
<keyword evidence="4" id="KW-1185">Reference proteome</keyword>
<sequence length="124" mass="14570">MLGSSTRSMLFLLVCIGLLADNRYKVSAMRHTEFFLRQTQTDKARVQPSEIANLRSIRFQFRHTLEDQGMLRKNRRVLEEVNKSKVKNEETQEQKNKTDDSFQSSKRRVRRGSDPIHNKAQPFS</sequence>
<proteinExistence type="predicted"/>